<dbReference type="PANTHER" id="PTHR10953">
    <property type="entry name" value="UBIQUITIN-ACTIVATING ENZYME E1"/>
    <property type="match status" value="1"/>
</dbReference>
<organism evidence="2 3">
    <name type="scientific">Pseudonocardia broussonetiae</name>
    <dbReference type="NCBI Taxonomy" id="2736640"/>
    <lineage>
        <taxon>Bacteria</taxon>
        <taxon>Bacillati</taxon>
        <taxon>Actinomycetota</taxon>
        <taxon>Actinomycetes</taxon>
        <taxon>Pseudonocardiales</taxon>
        <taxon>Pseudonocardiaceae</taxon>
        <taxon>Pseudonocardia</taxon>
    </lineage>
</organism>
<dbReference type="SUPFAM" id="SSF69572">
    <property type="entry name" value="Activating enzymes of the ubiquitin-like proteins"/>
    <property type="match status" value="1"/>
</dbReference>
<dbReference type="InterPro" id="IPR045886">
    <property type="entry name" value="ThiF/MoeB/HesA"/>
</dbReference>
<reference evidence="2 3" key="1">
    <citation type="submission" date="2020-05" db="EMBL/GenBank/DDBJ databases">
        <authorList>
            <person name="Mo P."/>
        </authorList>
    </citation>
    <scope>NUCLEOTIDE SEQUENCE [LARGE SCALE GENOMIC DNA]</scope>
    <source>
        <strain evidence="2 3">Gen01</strain>
    </source>
</reference>
<keyword evidence="3" id="KW-1185">Reference proteome</keyword>
<accession>A0A6M6JF18</accession>
<evidence type="ECO:0000259" key="1">
    <source>
        <dbReference type="Pfam" id="PF00899"/>
    </source>
</evidence>
<dbReference type="GO" id="GO:0016779">
    <property type="term" value="F:nucleotidyltransferase activity"/>
    <property type="evidence" value="ECO:0007669"/>
    <property type="project" value="UniProtKB-KW"/>
</dbReference>
<dbReference type="InterPro" id="IPR035985">
    <property type="entry name" value="Ubiquitin-activating_enz"/>
</dbReference>
<evidence type="ECO:0000313" key="3">
    <source>
        <dbReference type="Proteomes" id="UP000505377"/>
    </source>
</evidence>
<dbReference type="GO" id="GO:0008641">
    <property type="term" value="F:ubiquitin-like modifier activating enzyme activity"/>
    <property type="evidence" value="ECO:0007669"/>
    <property type="project" value="InterPro"/>
</dbReference>
<keyword evidence="2" id="KW-0548">Nucleotidyltransferase</keyword>
<dbReference type="GO" id="GO:0005737">
    <property type="term" value="C:cytoplasm"/>
    <property type="evidence" value="ECO:0007669"/>
    <property type="project" value="TreeGrafter"/>
</dbReference>
<dbReference type="Gene3D" id="3.40.50.720">
    <property type="entry name" value="NAD(P)-binding Rossmann-like Domain"/>
    <property type="match status" value="1"/>
</dbReference>
<protein>
    <submittedName>
        <fullName evidence="2">ThiF family adenylyltransferase</fullName>
    </submittedName>
</protein>
<dbReference type="PANTHER" id="PTHR10953:SF247">
    <property type="entry name" value="SLL6053 PROTEIN"/>
    <property type="match status" value="1"/>
</dbReference>
<proteinExistence type="predicted"/>
<keyword evidence="2" id="KW-0808">Transferase</keyword>
<dbReference type="EMBL" id="CP053564">
    <property type="protein sequence ID" value="QJY45527.1"/>
    <property type="molecule type" value="Genomic_DNA"/>
</dbReference>
<dbReference type="Proteomes" id="UP000505377">
    <property type="component" value="Chromosome"/>
</dbReference>
<evidence type="ECO:0000313" key="2">
    <source>
        <dbReference type="EMBL" id="QJY45527.1"/>
    </source>
</evidence>
<dbReference type="KEGG" id="pbro:HOP40_06680"/>
<dbReference type="InterPro" id="IPR000594">
    <property type="entry name" value="ThiF_NAD_FAD-bd"/>
</dbReference>
<feature type="domain" description="THIF-type NAD/FAD binding fold" evidence="1">
    <location>
        <begin position="195"/>
        <end position="373"/>
    </location>
</feature>
<dbReference type="AlphaFoldDB" id="A0A6M6JF18"/>
<dbReference type="Pfam" id="PF00899">
    <property type="entry name" value="ThiF"/>
    <property type="match status" value="1"/>
</dbReference>
<dbReference type="GO" id="GO:0004792">
    <property type="term" value="F:thiosulfate-cyanide sulfurtransferase activity"/>
    <property type="evidence" value="ECO:0007669"/>
    <property type="project" value="TreeGrafter"/>
</dbReference>
<sequence>MTTLSAPSQAIPGSTTSAQIVSVAMTEASDAVLREHLLRADGQEDLCLATYAPSTGSRRWTALLREFVEPKPGERTVHRNVSFTGAYVLRAATQAAAAGLGVAILHSHPRGRGWQNMSPGDADAEQSYAHLCEEITGLPLLGMTLAGVDQAWSARTWTSTGTPVWAESVRVDGGQLRVSWNDGLRPPPQGQDTQQRTISAWGPGIQADLARLRILVVGVGSVGLDVAVRLAAAGVQHLAVMDPDLVERRNLDRLIGATRRDAANCRPKVDVAVRLVRAAATAEHTDTVGYRMSICDPSAHTIALDYDVIFSCVDRPWPRAVLNSLAYTDLIPVLDGGIGIDAFDDGTGMRNATVRTHVLRPGRPCMVCNKQLDPALVQIDRQGLLADPRYIAAADRGIQVGTENVALLSPNVSTGLLNQFVSLTAAPGGETEPGPLRFSLSTHALEHLPYCSSPSCYVERTVAAGDARPQLTETPGRRRSA</sequence>
<dbReference type="RefSeq" id="WP_172155662.1">
    <property type="nucleotide sequence ID" value="NZ_CP053564.1"/>
</dbReference>
<name>A0A6M6JF18_9PSEU</name>
<gene>
    <name evidence="2" type="ORF">HOP40_06680</name>
</gene>